<dbReference type="OrthoDB" id="6114770at2759"/>
<name>A0A401T5Z5_CHIPU</name>
<accession>A0A401T5Z5</accession>
<evidence type="ECO:0000259" key="2">
    <source>
        <dbReference type="Pfam" id="PF15059"/>
    </source>
</evidence>
<dbReference type="PANTHER" id="PTHR22192">
    <property type="entry name" value="SPERIOLIN"/>
    <property type="match status" value="1"/>
</dbReference>
<dbReference type="InterPro" id="IPR026715">
    <property type="entry name" value="SPATC1"/>
</dbReference>
<dbReference type="GO" id="GO:0005813">
    <property type="term" value="C:centrosome"/>
    <property type="evidence" value="ECO:0007669"/>
    <property type="project" value="TreeGrafter"/>
</dbReference>
<feature type="domain" description="Speriolin C-terminal" evidence="2">
    <location>
        <begin position="355"/>
        <end position="494"/>
    </location>
</feature>
<comment type="caution">
    <text evidence="3">The sequence shown here is derived from an EMBL/GenBank/DDBJ whole genome shotgun (WGS) entry which is preliminary data.</text>
</comment>
<protein>
    <recommendedName>
        <fullName evidence="2">Speriolin C-terminal domain-containing protein</fullName>
    </recommendedName>
</protein>
<dbReference type="AlphaFoldDB" id="A0A401T5Z5"/>
<dbReference type="EMBL" id="BEZZ01001110">
    <property type="protein sequence ID" value="GCC38093.1"/>
    <property type="molecule type" value="Genomic_DNA"/>
</dbReference>
<sequence>QGAGPCPGRQGAPTPRPQPQQGAGPCPGRQFVPLPEVQPPRGVCPQPSRQFVPPPGAQLPPSVYLQQIQQFMPPPGLQPPRGVCPQPSRPFMPPPGLQPPQGVCPRLNQPFVAPPHPQPPRGVCPQPSQQFVVPPCPQPPRGVCPQPSQQFVVPPCPQPPQGVCPQPSQQPVAPPCPQPRQGICPPAASQLLPLPHPEPCELPAVLISKRMGSSCTMPRRKPSAKEETGCRIYDFVCFKFQRWPLHLVLLQGSVENKYHQTGAIWVLLHLRSKMCVHLQNRWPMHLVLLQGGAENEYHQIGAIWGQLHLRSKTYVRLQMVLPQLRRDELQVTGPDMGAQQQGRRQGAEDTICRNLLGEIAFQLDRRVLTYVFTSGPRLYGFRVLNIPEKTIQVAACRGEHDQMTNRHNEIMQQLRNFGYCPNTHPKFAEHIVNTFGILKEKPQSPTMLAKYNDPEFLKQAIHANAPMNLVLDLMVLLNCLANMSANDGRPLFIW</sequence>
<feature type="compositionally biased region" description="Pro residues" evidence="1">
    <location>
        <begin position="112"/>
        <end position="122"/>
    </location>
</feature>
<evidence type="ECO:0000313" key="4">
    <source>
        <dbReference type="Proteomes" id="UP000287033"/>
    </source>
</evidence>
<feature type="compositionally biased region" description="Low complexity" evidence="1">
    <location>
        <begin position="7"/>
        <end position="30"/>
    </location>
</feature>
<feature type="compositionally biased region" description="Pro residues" evidence="1">
    <location>
        <begin position="87"/>
        <end position="98"/>
    </location>
</feature>
<evidence type="ECO:0000313" key="3">
    <source>
        <dbReference type="EMBL" id="GCC38093.1"/>
    </source>
</evidence>
<dbReference type="Pfam" id="PF15059">
    <property type="entry name" value="Speriolin_C"/>
    <property type="match status" value="1"/>
</dbReference>
<dbReference type="InterPro" id="IPR029384">
    <property type="entry name" value="Speriolin_C"/>
</dbReference>
<feature type="region of interest" description="Disordered" evidence="1">
    <location>
        <begin position="1"/>
        <end position="127"/>
    </location>
</feature>
<keyword evidence="4" id="KW-1185">Reference proteome</keyword>
<feature type="non-terminal residue" evidence="3">
    <location>
        <position position="1"/>
    </location>
</feature>
<dbReference type="PANTHER" id="PTHR22192:SF17">
    <property type="entry name" value="SPERIOLIN-LIKE PROTEIN"/>
    <property type="match status" value="1"/>
</dbReference>
<gene>
    <name evidence="3" type="ORF">chiPu_0016604</name>
</gene>
<proteinExistence type="predicted"/>
<evidence type="ECO:0000256" key="1">
    <source>
        <dbReference type="SAM" id="MobiDB-lite"/>
    </source>
</evidence>
<reference evidence="3 4" key="1">
    <citation type="journal article" date="2018" name="Nat. Ecol. Evol.">
        <title>Shark genomes provide insights into elasmobranch evolution and the origin of vertebrates.</title>
        <authorList>
            <person name="Hara Y"/>
            <person name="Yamaguchi K"/>
            <person name="Onimaru K"/>
            <person name="Kadota M"/>
            <person name="Koyanagi M"/>
            <person name="Keeley SD"/>
            <person name="Tatsumi K"/>
            <person name="Tanaka K"/>
            <person name="Motone F"/>
            <person name="Kageyama Y"/>
            <person name="Nozu R"/>
            <person name="Adachi N"/>
            <person name="Nishimura O"/>
            <person name="Nakagawa R"/>
            <person name="Tanegashima C"/>
            <person name="Kiyatake I"/>
            <person name="Matsumoto R"/>
            <person name="Murakumo K"/>
            <person name="Nishida K"/>
            <person name="Terakita A"/>
            <person name="Kuratani S"/>
            <person name="Sato K"/>
            <person name="Hyodo S Kuraku.S."/>
        </authorList>
    </citation>
    <scope>NUCLEOTIDE SEQUENCE [LARGE SCALE GENOMIC DNA]</scope>
</reference>
<organism evidence="3 4">
    <name type="scientific">Chiloscyllium punctatum</name>
    <name type="common">Brownbanded bambooshark</name>
    <name type="synonym">Hemiscyllium punctatum</name>
    <dbReference type="NCBI Taxonomy" id="137246"/>
    <lineage>
        <taxon>Eukaryota</taxon>
        <taxon>Metazoa</taxon>
        <taxon>Chordata</taxon>
        <taxon>Craniata</taxon>
        <taxon>Vertebrata</taxon>
        <taxon>Chondrichthyes</taxon>
        <taxon>Elasmobranchii</taxon>
        <taxon>Galeomorphii</taxon>
        <taxon>Galeoidea</taxon>
        <taxon>Orectolobiformes</taxon>
        <taxon>Hemiscylliidae</taxon>
        <taxon>Chiloscyllium</taxon>
    </lineage>
</organism>
<dbReference type="Proteomes" id="UP000287033">
    <property type="component" value="Unassembled WGS sequence"/>
</dbReference>